<dbReference type="EMBL" id="HACG01041881">
    <property type="protein sequence ID" value="CEK88746.1"/>
    <property type="molecule type" value="Transcribed_RNA"/>
</dbReference>
<reference evidence="2" key="1">
    <citation type="submission" date="2014-12" db="EMBL/GenBank/DDBJ databases">
        <title>Insight into the proteome of Arion vulgaris.</title>
        <authorList>
            <person name="Aradska J."/>
            <person name="Bulat T."/>
            <person name="Smidak R."/>
            <person name="Sarate P."/>
            <person name="Gangsoo J."/>
            <person name="Sialana F."/>
            <person name="Bilban M."/>
            <person name="Lubec G."/>
        </authorList>
    </citation>
    <scope>NUCLEOTIDE SEQUENCE</scope>
    <source>
        <tissue evidence="2">Skin</tissue>
    </source>
</reference>
<feature type="region of interest" description="Disordered" evidence="1">
    <location>
        <begin position="72"/>
        <end position="93"/>
    </location>
</feature>
<protein>
    <submittedName>
        <fullName evidence="2">Uncharacterized protein</fullName>
    </submittedName>
</protein>
<organism evidence="2">
    <name type="scientific">Arion vulgaris</name>
    <dbReference type="NCBI Taxonomy" id="1028688"/>
    <lineage>
        <taxon>Eukaryota</taxon>
        <taxon>Metazoa</taxon>
        <taxon>Spiralia</taxon>
        <taxon>Lophotrochozoa</taxon>
        <taxon>Mollusca</taxon>
        <taxon>Gastropoda</taxon>
        <taxon>Heterobranchia</taxon>
        <taxon>Euthyneura</taxon>
        <taxon>Panpulmonata</taxon>
        <taxon>Eupulmonata</taxon>
        <taxon>Stylommatophora</taxon>
        <taxon>Helicina</taxon>
        <taxon>Arionoidea</taxon>
        <taxon>Arionidae</taxon>
        <taxon>Arion</taxon>
    </lineage>
</organism>
<accession>A0A0B7B8T8</accession>
<gene>
    <name evidence="2" type="primary">ORF166812</name>
</gene>
<sequence length="93" mass="10603">MYQAANVMLCDINILAHWKFPFILCCPLQQPPQSSPVDHVYEKMITISVSLCYVIDILAQWAFPCVLRHPLQQPPQRSPADRTYEKLSTISGS</sequence>
<dbReference type="AlphaFoldDB" id="A0A0B7B8T8"/>
<proteinExistence type="predicted"/>
<evidence type="ECO:0000256" key="1">
    <source>
        <dbReference type="SAM" id="MobiDB-lite"/>
    </source>
</evidence>
<evidence type="ECO:0000313" key="2">
    <source>
        <dbReference type="EMBL" id="CEK88746.1"/>
    </source>
</evidence>
<name>A0A0B7B8T8_9EUPU</name>